<feature type="region of interest" description="Disordered" evidence="1">
    <location>
        <begin position="413"/>
        <end position="451"/>
    </location>
</feature>
<feature type="region of interest" description="Disordered" evidence="1">
    <location>
        <begin position="98"/>
        <end position="184"/>
    </location>
</feature>
<accession>A0A5C3QXJ6</accession>
<feature type="compositionally biased region" description="Polar residues" evidence="1">
    <location>
        <begin position="145"/>
        <end position="158"/>
    </location>
</feature>
<feature type="region of interest" description="Disordered" evidence="1">
    <location>
        <begin position="240"/>
        <end position="265"/>
    </location>
</feature>
<dbReference type="CDD" id="cd14279">
    <property type="entry name" value="CUE"/>
    <property type="match status" value="3"/>
</dbReference>
<protein>
    <submittedName>
        <fullName evidence="2">Uncharacterized protein</fullName>
    </submittedName>
</protein>
<keyword evidence="3" id="KW-1185">Reference proteome</keyword>
<dbReference type="AlphaFoldDB" id="A0A5C3QXJ6"/>
<feature type="compositionally biased region" description="Polar residues" evidence="1">
    <location>
        <begin position="105"/>
        <end position="124"/>
    </location>
</feature>
<dbReference type="Proteomes" id="UP000305067">
    <property type="component" value="Unassembled WGS sequence"/>
</dbReference>
<sequence length="543" mass="58431">MNNPPASYTRSSTSTGSSVSELSFPEANNNEDSDLSRVGTLERELATTLGPFMDRLRALYPQFHDDTLRFALESVDYRQDDAVEMLQGLASASLSQLTVAPGRSGSPTDTSTVSSITLSDTWSMVETEDQVPATSSPRENEHQETGNNELNAENQPTRSAAPPLTPPPPPTPPPPSPPPQVEQVVPQDVVPENEVAIGLLQSVFPHAGRDLVLNVLEAACFNTEDAADILAQIDIDAPMEDESAPQNPSTTSAMEVDPQSSQEAEGMDDWAVLPNDDHEVDVARPEVPTPLASFVPIVPSSLATDDSPSSEDPTLAHAQLRRLQDVFPSFPVKYLCTALACCDYDFETTCTKLFLVKDSEAADESSIRADVTPLEFEKELERLITDQGRTFNNYAPTPRWNSQFGWTDARTAQTVADSEPEEASFASREYSARLKHPTSSPSGNYVPEDFERGTRPFSSLLSQLNPLVSAHASASTSGGGAQAASGSSFAAAFVNDAASGASVANYVNSSATDPPSYTIIPPSASRASPRPSRHRPIDHSWYD</sequence>
<gene>
    <name evidence="2" type="ORF">BDV98DRAFT_591883</name>
</gene>
<feature type="compositionally biased region" description="Low complexity" evidence="1">
    <location>
        <begin position="7"/>
        <end position="23"/>
    </location>
</feature>
<proteinExistence type="predicted"/>
<evidence type="ECO:0000313" key="3">
    <source>
        <dbReference type="Proteomes" id="UP000305067"/>
    </source>
</evidence>
<name>A0A5C3QXJ6_9AGAR</name>
<feature type="compositionally biased region" description="Polar residues" evidence="1">
    <location>
        <begin position="244"/>
        <end position="263"/>
    </location>
</feature>
<feature type="region of interest" description="Disordered" evidence="1">
    <location>
        <begin position="506"/>
        <end position="543"/>
    </location>
</feature>
<feature type="compositionally biased region" description="Polar residues" evidence="1">
    <location>
        <begin position="506"/>
        <end position="515"/>
    </location>
</feature>
<organism evidence="2 3">
    <name type="scientific">Pterulicium gracile</name>
    <dbReference type="NCBI Taxonomy" id="1884261"/>
    <lineage>
        <taxon>Eukaryota</taxon>
        <taxon>Fungi</taxon>
        <taxon>Dikarya</taxon>
        <taxon>Basidiomycota</taxon>
        <taxon>Agaricomycotina</taxon>
        <taxon>Agaricomycetes</taxon>
        <taxon>Agaricomycetidae</taxon>
        <taxon>Agaricales</taxon>
        <taxon>Pleurotineae</taxon>
        <taxon>Pterulaceae</taxon>
        <taxon>Pterulicium</taxon>
    </lineage>
</organism>
<feature type="region of interest" description="Disordered" evidence="1">
    <location>
        <begin position="1"/>
        <end position="36"/>
    </location>
</feature>
<reference evidence="2 3" key="1">
    <citation type="journal article" date="2019" name="Nat. Ecol. Evol.">
        <title>Megaphylogeny resolves global patterns of mushroom evolution.</title>
        <authorList>
            <person name="Varga T."/>
            <person name="Krizsan K."/>
            <person name="Foldi C."/>
            <person name="Dima B."/>
            <person name="Sanchez-Garcia M."/>
            <person name="Sanchez-Ramirez S."/>
            <person name="Szollosi G.J."/>
            <person name="Szarkandi J.G."/>
            <person name="Papp V."/>
            <person name="Albert L."/>
            <person name="Andreopoulos W."/>
            <person name="Angelini C."/>
            <person name="Antonin V."/>
            <person name="Barry K.W."/>
            <person name="Bougher N.L."/>
            <person name="Buchanan P."/>
            <person name="Buyck B."/>
            <person name="Bense V."/>
            <person name="Catcheside P."/>
            <person name="Chovatia M."/>
            <person name="Cooper J."/>
            <person name="Damon W."/>
            <person name="Desjardin D."/>
            <person name="Finy P."/>
            <person name="Geml J."/>
            <person name="Haridas S."/>
            <person name="Hughes K."/>
            <person name="Justo A."/>
            <person name="Karasinski D."/>
            <person name="Kautmanova I."/>
            <person name="Kiss B."/>
            <person name="Kocsube S."/>
            <person name="Kotiranta H."/>
            <person name="LaButti K.M."/>
            <person name="Lechner B.E."/>
            <person name="Liimatainen K."/>
            <person name="Lipzen A."/>
            <person name="Lukacs Z."/>
            <person name="Mihaltcheva S."/>
            <person name="Morgado L.N."/>
            <person name="Niskanen T."/>
            <person name="Noordeloos M.E."/>
            <person name="Ohm R.A."/>
            <person name="Ortiz-Santana B."/>
            <person name="Ovrebo C."/>
            <person name="Racz N."/>
            <person name="Riley R."/>
            <person name="Savchenko A."/>
            <person name="Shiryaev A."/>
            <person name="Soop K."/>
            <person name="Spirin V."/>
            <person name="Szebenyi C."/>
            <person name="Tomsovsky M."/>
            <person name="Tulloss R.E."/>
            <person name="Uehling J."/>
            <person name="Grigoriev I.V."/>
            <person name="Vagvolgyi C."/>
            <person name="Papp T."/>
            <person name="Martin F.M."/>
            <person name="Miettinen O."/>
            <person name="Hibbett D.S."/>
            <person name="Nagy L.G."/>
        </authorList>
    </citation>
    <scope>NUCLEOTIDE SEQUENCE [LARGE SCALE GENOMIC DNA]</scope>
    <source>
        <strain evidence="2 3">CBS 309.79</strain>
    </source>
</reference>
<dbReference type="EMBL" id="ML178821">
    <property type="protein sequence ID" value="TFL03094.1"/>
    <property type="molecule type" value="Genomic_DNA"/>
</dbReference>
<evidence type="ECO:0000313" key="2">
    <source>
        <dbReference type="EMBL" id="TFL03094.1"/>
    </source>
</evidence>
<evidence type="ECO:0000256" key="1">
    <source>
        <dbReference type="SAM" id="MobiDB-lite"/>
    </source>
</evidence>
<feature type="compositionally biased region" description="Pro residues" evidence="1">
    <location>
        <begin position="163"/>
        <end position="180"/>
    </location>
</feature>
<feature type="compositionally biased region" description="Low complexity" evidence="1">
    <location>
        <begin position="521"/>
        <end position="530"/>
    </location>
</feature>